<dbReference type="Pfam" id="PF24842">
    <property type="entry name" value="UFD1_N2"/>
    <property type="match status" value="1"/>
</dbReference>
<dbReference type="InterPro" id="IPR055418">
    <property type="entry name" value="UFD1_N2"/>
</dbReference>
<evidence type="ECO:0000256" key="3">
    <source>
        <dbReference type="ARBA" id="ARBA00071119"/>
    </source>
</evidence>
<dbReference type="AlphaFoldDB" id="A0AAW2HAY5"/>
<dbReference type="InterPro" id="IPR004854">
    <property type="entry name" value="Ufd1-like"/>
</dbReference>
<dbReference type="EMBL" id="JARGDH010000005">
    <property type="protein sequence ID" value="KAL0266957.1"/>
    <property type="molecule type" value="Genomic_DNA"/>
</dbReference>
<accession>A0AAW2HAY5</accession>
<dbReference type="InterPro" id="IPR055417">
    <property type="entry name" value="UFD1_N1"/>
</dbReference>
<dbReference type="GO" id="GO:0006511">
    <property type="term" value="P:ubiquitin-dependent protein catabolic process"/>
    <property type="evidence" value="ECO:0007669"/>
    <property type="project" value="InterPro"/>
</dbReference>
<evidence type="ECO:0000256" key="4">
    <source>
        <dbReference type="SAM" id="MobiDB-lite"/>
    </source>
</evidence>
<comment type="caution">
    <text evidence="7">The sequence shown here is derived from an EMBL/GenBank/DDBJ whole genome shotgun (WGS) entry which is preliminary data.</text>
</comment>
<dbReference type="InterPro" id="IPR042299">
    <property type="entry name" value="Ufd1-like_Nn"/>
</dbReference>
<dbReference type="PANTHER" id="PTHR12555:SF13">
    <property type="entry name" value="UBIQUITIN RECOGNITION FACTOR IN ER-ASSOCIATED DEGRADATION PROTEIN 1"/>
    <property type="match status" value="1"/>
</dbReference>
<comment type="similarity">
    <text evidence="1">Belongs to the UFD1 family.</text>
</comment>
<dbReference type="Gene3D" id="3.10.330.10">
    <property type="match status" value="1"/>
</dbReference>
<reference evidence="7" key="1">
    <citation type="journal article" date="2024" name="Gigascience">
        <title>Chromosome-level genome of the poultry shaft louse Menopon gallinae provides insight into the host-switching and adaptive evolution of parasitic lice.</title>
        <authorList>
            <person name="Xu Y."/>
            <person name="Ma L."/>
            <person name="Liu S."/>
            <person name="Liang Y."/>
            <person name="Liu Q."/>
            <person name="He Z."/>
            <person name="Tian L."/>
            <person name="Duan Y."/>
            <person name="Cai W."/>
            <person name="Li H."/>
            <person name="Song F."/>
        </authorList>
    </citation>
    <scope>NUCLEOTIDE SEQUENCE</scope>
    <source>
        <strain evidence="7">Cailab_2023a</strain>
    </source>
</reference>
<feature type="domain" description="Ubiquitin fusion degradation protein UFD1 N-terminal subdomain 2" evidence="6">
    <location>
        <begin position="114"/>
        <end position="188"/>
    </location>
</feature>
<evidence type="ECO:0000256" key="1">
    <source>
        <dbReference type="ARBA" id="ARBA00006043"/>
    </source>
</evidence>
<feature type="domain" description="Ubiquitin fusion degradation protein UFD1 N-terminal subdomain 1" evidence="5">
    <location>
        <begin position="14"/>
        <end position="112"/>
    </location>
</feature>
<dbReference type="GO" id="GO:0036503">
    <property type="term" value="P:ERAD pathway"/>
    <property type="evidence" value="ECO:0007669"/>
    <property type="project" value="TreeGrafter"/>
</dbReference>
<dbReference type="GO" id="GO:0034098">
    <property type="term" value="C:VCP-NPL4-UFD1 AAA ATPase complex"/>
    <property type="evidence" value="ECO:0007669"/>
    <property type="project" value="TreeGrafter"/>
</dbReference>
<dbReference type="Gene3D" id="2.40.40.50">
    <property type="entry name" value="Ubiquitin fusion degradation protein UFD1, N-terminal domain"/>
    <property type="match status" value="1"/>
</dbReference>
<keyword evidence="2" id="KW-0833">Ubl conjugation pathway</keyword>
<organism evidence="7">
    <name type="scientific">Menopon gallinae</name>
    <name type="common">poultry shaft louse</name>
    <dbReference type="NCBI Taxonomy" id="328185"/>
    <lineage>
        <taxon>Eukaryota</taxon>
        <taxon>Metazoa</taxon>
        <taxon>Ecdysozoa</taxon>
        <taxon>Arthropoda</taxon>
        <taxon>Hexapoda</taxon>
        <taxon>Insecta</taxon>
        <taxon>Pterygota</taxon>
        <taxon>Neoptera</taxon>
        <taxon>Paraneoptera</taxon>
        <taxon>Psocodea</taxon>
        <taxon>Troctomorpha</taxon>
        <taxon>Phthiraptera</taxon>
        <taxon>Amblycera</taxon>
        <taxon>Menoponidae</taxon>
        <taxon>Menopon</taxon>
    </lineage>
</organism>
<feature type="region of interest" description="Disordered" evidence="4">
    <location>
        <begin position="266"/>
        <end position="287"/>
    </location>
</feature>
<protein>
    <recommendedName>
        <fullName evidence="3">Ubiquitin fusion degradation protein 1 homolog</fullName>
    </recommendedName>
</protein>
<dbReference type="GO" id="GO:0031593">
    <property type="term" value="F:polyubiquitin modification-dependent protein binding"/>
    <property type="evidence" value="ECO:0007669"/>
    <property type="project" value="TreeGrafter"/>
</dbReference>
<name>A0AAW2HAY5_9NEOP</name>
<sequence>MFDFRMYNELRSPFNVQYRCYSISMLPGNEREDVERGGKIIMPPSALETLARRGIDYPILFKLTNKRRTRITHCGVLEFVADEEKVYLPYWMMRNLLLEEGDPLTVESVQLPVATFSRFQPQSEDFLDITNPQAVLENCLRSFACLTTGDIIAFSYNSKIYEVCVLETQPGSAVSIIECDMTVEFAPPLGYKEPKKVEKKPEDMAVDMDELIPESGGFVAFKGTGNRLDGKKRKETVSEDKVVQKPKYQRGIPDFNYKVGTLKFMRNSKPPSNSEENEDNSDDFQAFTGRGFSLKDLYKK</sequence>
<gene>
    <name evidence="7" type="ORF">PYX00_009359</name>
</gene>
<dbReference type="FunFam" id="2.40.40.50:FF:000001">
    <property type="entry name" value="Ubiquitin fusion degradation protein 1 homolog"/>
    <property type="match status" value="1"/>
</dbReference>
<evidence type="ECO:0000313" key="7">
    <source>
        <dbReference type="EMBL" id="KAL0266957.1"/>
    </source>
</evidence>
<dbReference type="FunFam" id="3.10.330.10:FF:000002">
    <property type="entry name" value="ubiquitin fusion degradation protein 1 homolog"/>
    <property type="match status" value="1"/>
</dbReference>
<dbReference type="PANTHER" id="PTHR12555">
    <property type="entry name" value="UBIQUITIN FUSION DEGRADATON PROTEIN 1"/>
    <property type="match status" value="1"/>
</dbReference>
<evidence type="ECO:0000259" key="5">
    <source>
        <dbReference type="Pfam" id="PF03152"/>
    </source>
</evidence>
<evidence type="ECO:0000256" key="2">
    <source>
        <dbReference type="ARBA" id="ARBA00022786"/>
    </source>
</evidence>
<dbReference type="Pfam" id="PF03152">
    <property type="entry name" value="UFD1_N1"/>
    <property type="match status" value="1"/>
</dbReference>
<evidence type="ECO:0000259" key="6">
    <source>
        <dbReference type="Pfam" id="PF24842"/>
    </source>
</evidence>
<proteinExistence type="inferred from homology"/>